<dbReference type="AlphaFoldDB" id="A0A840PIX9"/>
<proteinExistence type="predicted"/>
<accession>A0A840PIX9</accession>
<name>A0A840PIX9_9ACTN</name>
<dbReference type="EMBL" id="JACHGN010000016">
    <property type="protein sequence ID" value="MBB5137057.1"/>
    <property type="molecule type" value="Genomic_DNA"/>
</dbReference>
<keyword evidence="2" id="KW-1185">Reference proteome</keyword>
<reference evidence="1 2" key="1">
    <citation type="submission" date="2020-08" db="EMBL/GenBank/DDBJ databases">
        <title>Genomic Encyclopedia of Type Strains, Phase IV (KMG-IV): sequencing the most valuable type-strain genomes for metagenomic binning, comparative biology and taxonomic classification.</title>
        <authorList>
            <person name="Goeker M."/>
        </authorList>
    </citation>
    <scope>NUCLEOTIDE SEQUENCE [LARGE SCALE GENOMIC DNA]</scope>
    <source>
        <strain evidence="1 2">DSM 45615</strain>
    </source>
</reference>
<dbReference type="Proteomes" id="UP000578449">
    <property type="component" value="Unassembled WGS sequence"/>
</dbReference>
<gene>
    <name evidence="1" type="ORF">HNP84_006809</name>
</gene>
<sequence length="44" mass="4656">MAGTLLSQAPAPPRVRAAAFRMLATLPGVKAEGRRPTRWAVPEG</sequence>
<comment type="caution">
    <text evidence="1">The sequence shown here is derived from an EMBL/GenBank/DDBJ whole genome shotgun (WGS) entry which is preliminary data.</text>
</comment>
<evidence type="ECO:0000313" key="1">
    <source>
        <dbReference type="EMBL" id="MBB5137057.1"/>
    </source>
</evidence>
<protein>
    <submittedName>
        <fullName evidence="1">Uncharacterized protein</fullName>
    </submittedName>
</protein>
<organism evidence="1 2">
    <name type="scientific">Thermocatellispora tengchongensis</name>
    <dbReference type="NCBI Taxonomy" id="1073253"/>
    <lineage>
        <taxon>Bacteria</taxon>
        <taxon>Bacillati</taxon>
        <taxon>Actinomycetota</taxon>
        <taxon>Actinomycetes</taxon>
        <taxon>Streptosporangiales</taxon>
        <taxon>Streptosporangiaceae</taxon>
        <taxon>Thermocatellispora</taxon>
    </lineage>
</organism>
<evidence type="ECO:0000313" key="2">
    <source>
        <dbReference type="Proteomes" id="UP000578449"/>
    </source>
</evidence>
<dbReference type="RefSeq" id="WP_256863446.1">
    <property type="nucleotide sequence ID" value="NZ_BAABIX010000021.1"/>
</dbReference>